<dbReference type="InterPro" id="IPR035437">
    <property type="entry name" value="SNase_OB-fold_sf"/>
</dbReference>
<keyword evidence="3" id="KW-1185">Reference proteome</keyword>
<dbReference type="OrthoDB" id="401280at2"/>
<dbReference type="AlphaFoldDB" id="A0A507SYF2"/>
<dbReference type="InterPro" id="IPR016071">
    <property type="entry name" value="Staphylococal_nuclease_OB-fold"/>
</dbReference>
<accession>A0A507SYF2</accession>
<dbReference type="PROSITE" id="PS50830">
    <property type="entry name" value="TNASE_3"/>
    <property type="match status" value="1"/>
</dbReference>
<reference evidence="2 3" key="1">
    <citation type="submission" date="2019-03" db="EMBL/GenBank/DDBJ databases">
        <title>Characterization of a novel Mycoplasma cynos real-time PCR assay.</title>
        <authorList>
            <person name="Tallmadge R.L."/>
            <person name="Mitchell P.K."/>
            <person name="Goodman L."/>
        </authorList>
    </citation>
    <scope>NUCLEOTIDE SEQUENCE [LARGE SCALE GENOMIC DNA]</scope>
    <source>
        <strain evidence="2 3">1642</strain>
    </source>
</reference>
<comment type="caution">
    <text evidence="2">The sequence shown here is derived from an EMBL/GenBank/DDBJ whole genome shotgun (WGS) entry which is preliminary data.</text>
</comment>
<evidence type="ECO:0000259" key="1">
    <source>
        <dbReference type="PROSITE" id="PS50830"/>
    </source>
</evidence>
<name>A0A507SYF2_9BACT</name>
<evidence type="ECO:0000313" key="3">
    <source>
        <dbReference type="Proteomes" id="UP000320801"/>
    </source>
</evidence>
<organism evidence="2 3">
    <name type="scientific">Mycoplasmopsis mucosicanis</name>
    <dbReference type="NCBI Taxonomy" id="458208"/>
    <lineage>
        <taxon>Bacteria</taxon>
        <taxon>Bacillati</taxon>
        <taxon>Mycoplasmatota</taxon>
        <taxon>Mycoplasmoidales</taxon>
        <taxon>Metamycoplasmataceae</taxon>
        <taxon>Mycoplasmopsis</taxon>
    </lineage>
</organism>
<feature type="domain" description="TNase-like" evidence="1">
    <location>
        <begin position="77"/>
        <end position="239"/>
    </location>
</feature>
<dbReference type="Gene3D" id="2.40.50.90">
    <property type="match status" value="1"/>
</dbReference>
<protein>
    <recommendedName>
        <fullName evidence="1">TNase-like domain-containing protein</fullName>
    </recommendedName>
</protein>
<dbReference type="Proteomes" id="UP000320801">
    <property type="component" value="Unassembled WGS sequence"/>
</dbReference>
<dbReference type="EMBL" id="SMDN01000001">
    <property type="protein sequence ID" value="TQC54158.1"/>
    <property type="molecule type" value="Genomic_DNA"/>
</dbReference>
<evidence type="ECO:0000313" key="2">
    <source>
        <dbReference type="EMBL" id="TQC54158.1"/>
    </source>
</evidence>
<dbReference type="Pfam" id="PF00565">
    <property type="entry name" value="SNase"/>
    <property type="match status" value="1"/>
</dbReference>
<dbReference type="SUPFAM" id="SSF50199">
    <property type="entry name" value="Staphylococcal nuclease"/>
    <property type="match status" value="1"/>
</dbReference>
<proteinExistence type="predicted"/>
<sequence length="250" mass="28916">MKFNSGIFKHLIVLGSPLCVIFSSSCTLNLSNNTAHNSPKPPLPRDNENKINLDKNIKLLDKLPYKLGKTSQFEYNKAYKVRIEWIKDGDTFDFVELISNKPLTSRFSGVDTPEKTTKTKHGRVPTKGQQLKYAQKATEFTTKMLQLPGIEVYCVFQKTKNGRDRFSDHYGRYVTINYIKYQGKYINLNSSLVRLGYARVQYISLSKRSKYFTENSAWFYELEAAQDYAKQNKLGIWAPEANIDKIYPYN</sequence>
<dbReference type="PROSITE" id="PS51257">
    <property type="entry name" value="PROKAR_LIPOPROTEIN"/>
    <property type="match status" value="1"/>
</dbReference>
<gene>
    <name evidence="2" type="ORF">E1I18_00050</name>
</gene>
<dbReference type="SMART" id="SM00318">
    <property type="entry name" value="SNc"/>
    <property type="match status" value="1"/>
</dbReference>
<dbReference type="RefSeq" id="WP_141483570.1">
    <property type="nucleotide sequence ID" value="NZ_SMDN01000001.1"/>
</dbReference>